<evidence type="ECO:0000256" key="10">
    <source>
        <dbReference type="SAM" id="MobiDB-lite"/>
    </source>
</evidence>
<feature type="compositionally biased region" description="Basic and acidic residues" evidence="10">
    <location>
        <begin position="183"/>
        <end position="192"/>
    </location>
</feature>
<reference evidence="13" key="2">
    <citation type="journal article" name="BMC Genomics">
        <title>New genome assemblies reveal patterns of domestication and adaptation across Brettanomyces (Dekkera) species.</title>
        <authorList>
            <person name="Roach M.J."/>
            <person name="Borneman A.R."/>
        </authorList>
    </citation>
    <scope>NUCLEOTIDE SEQUENCE</scope>
    <source>
        <strain evidence="13">UCD 2041</strain>
    </source>
</reference>
<keyword evidence="5" id="KW-0690">Ribosome biogenesis</keyword>
<keyword evidence="8" id="KW-0687">Ribonucleoprotein</keyword>
<dbReference type="Pfam" id="PF06862">
    <property type="entry name" value="Utp25_C"/>
    <property type="match status" value="1"/>
</dbReference>
<dbReference type="GeneID" id="64574579"/>
<dbReference type="GO" id="GO:0000462">
    <property type="term" value="P:maturation of SSU-rRNA from tricistronic rRNA transcript (SSU-rRNA, 5.8S rRNA, LSU-rRNA)"/>
    <property type="evidence" value="ECO:0007669"/>
    <property type="project" value="TreeGrafter"/>
</dbReference>
<evidence type="ECO:0000256" key="3">
    <source>
        <dbReference type="ARBA" id="ARBA00009223"/>
    </source>
</evidence>
<dbReference type="KEGG" id="bbrx:BRETT_002655"/>
<evidence type="ECO:0000256" key="4">
    <source>
        <dbReference type="ARBA" id="ARBA00015422"/>
    </source>
</evidence>
<feature type="compositionally biased region" description="Acidic residues" evidence="10">
    <location>
        <begin position="117"/>
        <end position="136"/>
    </location>
</feature>
<dbReference type="GO" id="GO:0032040">
    <property type="term" value="C:small-subunit processome"/>
    <property type="evidence" value="ECO:0007669"/>
    <property type="project" value="TreeGrafter"/>
</dbReference>
<evidence type="ECO:0000256" key="1">
    <source>
        <dbReference type="ARBA" id="ARBA00002883"/>
    </source>
</evidence>
<dbReference type="AlphaFoldDB" id="A0A871REE8"/>
<evidence type="ECO:0000313" key="14">
    <source>
        <dbReference type="Proteomes" id="UP000663131"/>
    </source>
</evidence>
<feature type="compositionally biased region" description="Acidic residues" evidence="10">
    <location>
        <begin position="762"/>
        <end position="790"/>
    </location>
</feature>
<comment type="similarity">
    <text evidence="3">Belongs to the UTP25 family.</text>
</comment>
<dbReference type="RefSeq" id="XP_041138968.1">
    <property type="nucleotide sequence ID" value="XM_041281177.1"/>
</dbReference>
<dbReference type="OrthoDB" id="10264378at2759"/>
<feature type="compositionally biased region" description="Basic and acidic residues" evidence="10">
    <location>
        <begin position="53"/>
        <end position="62"/>
    </location>
</feature>
<dbReference type="GO" id="GO:0019843">
    <property type="term" value="F:rRNA binding"/>
    <property type="evidence" value="ECO:0007669"/>
    <property type="project" value="TreeGrafter"/>
</dbReference>
<organism evidence="13 14">
    <name type="scientific">Dekkera bruxellensis</name>
    <name type="common">Brettanomyces custersii</name>
    <dbReference type="NCBI Taxonomy" id="5007"/>
    <lineage>
        <taxon>Eukaryota</taxon>
        <taxon>Fungi</taxon>
        <taxon>Dikarya</taxon>
        <taxon>Ascomycota</taxon>
        <taxon>Saccharomycotina</taxon>
        <taxon>Pichiomycetes</taxon>
        <taxon>Pichiales</taxon>
        <taxon>Pichiaceae</taxon>
        <taxon>Brettanomyces</taxon>
    </lineage>
</organism>
<feature type="region of interest" description="Disordered" evidence="10">
    <location>
        <begin position="759"/>
        <end position="794"/>
    </location>
</feature>
<dbReference type="PANTHER" id="PTHR12933:SF0">
    <property type="entry name" value="U3 SMALL NUCLEOLAR RNA-ASSOCIATED PROTEIN 25 HOMOLOG"/>
    <property type="match status" value="1"/>
</dbReference>
<name>A0A871REE8_DEKBR</name>
<feature type="compositionally biased region" description="Acidic residues" evidence="10">
    <location>
        <begin position="77"/>
        <end position="101"/>
    </location>
</feature>
<evidence type="ECO:0000256" key="6">
    <source>
        <dbReference type="ARBA" id="ARBA00022552"/>
    </source>
</evidence>
<dbReference type="EMBL" id="CP063137">
    <property type="protein sequence ID" value="QOU22475.1"/>
    <property type="molecule type" value="Genomic_DNA"/>
</dbReference>
<dbReference type="InterPro" id="IPR010678">
    <property type="entry name" value="UTP25"/>
</dbReference>
<dbReference type="PANTHER" id="PTHR12933">
    <property type="entry name" value="ORF PROTEIN-RELATED"/>
    <property type="match status" value="1"/>
</dbReference>
<proteinExistence type="inferred from homology"/>
<dbReference type="Proteomes" id="UP000663131">
    <property type="component" value="Chromosome 9"/>
</dbReference>
<keyword evidence="6" id="KW-0698">rRNA processing</keyword>
<dbReference type="InterPro" id="IPR053940">
    <property type="entry name" value="UTP25_NTPase-like"/>
</dbReference>
<feature type="domain" description="UTP25 C-terminal" evidence="11">
    <location>
        <begin position="613"/>
        <end position="754"/>
    </location>
</feature>
<reference evidence="13" key="1">
    <citation type="submission" date="2020-10" db="EMBL/GenBank/DDBJ databases">
        <authorList>
            <person name="Palmer J.M."/>
        </authorList>
    </citation>
    <scope>NUCLEOTIDE SEQUENCE</scope>
    <source>
        <strain evidence="13">UCD 2041</strain>
    </source>
</reference>
<evidence type="ECO:0000256" key="9">
    <source>
        <dbReference type="ARBA" id="ARBA00031846"/>
    </source>
</evidence>
<dbReference type="Pfam" id="PF22916">
    <property type="entry name" value="UTP25_NTPase-like"/>
    <property type="match status" value="1"/>
</dbReference>
<evidence type="ECO:0000256" key="7">
    <source>
        <dbReference type="ARBA" id="ARBA00023242"/>
    </source>
</evidence>
<feature type="compositionally biased region" description="Acidic residues" evidence="10">
    <location>
        <begin position="144"/>
        <end position="182"/>
    </location>
</feature>
<comment type="subcellular location">
    <subcellularLocation>
        <location evidence="2">Nucleus</location>
        <location evidence="2">Nucleolus</location>
    </subcellularLocation>
</comment>
<evidence type="ECO:0000259" key="12">
    <source>
        <dbReference type="Pfam" id="PF22916"/>
    </source>
</evidence>
<feature type="domain" description="UTP25 NTP hydrolase-like" evidence="12">
    <location>
        <begin position="302"/>
        <end position="572"/>
    </location>
</feature>
<evidence type="ECO:0000256" key="8">
    <source>
        <dbReference type="ARBA" id="ARBA00023274"/>
    </source>
</evidence>
<feature type="compositionally biased region" description="Basic and acidic residues" evidence="10">
    <location>
        <begin position="1"/>
        <end position="30"/>
    </location>
</feature>
<evidence type="ECO:0000313" key="13">
    <source>
        <dbReference type="EMBL" id="QOU22475.1"/>
    </source>
</evidence>
<evidence type="ECO:0000256" key="2">
    <source>
        <dbReference type="ARBA" id="ARBA00004604"/>
    </source>
</evidence>
<keyword evidence="7" id="KW-0539">Nucleus</keyword>
<dbReference type="InterPro" id="IPR053939">
    <property type="entry name" value="UTP25_C"/>
</dbReference>
<sequence>MPLTEVRGKYRDDFLGDGNEHHDSTDEHLPKTKRTSGKRGRTQKRHINRSMARNRDGDEQSMKRRKTDGDANNLEIDTSDDEEAENLEIENESEDEDEENSDSNAYGFLIKNLKEEYGDDEDENNIGEEDDEEPDILNEKGSAEEDMIEENGDESDADADEDEDQEEEEEEEEEDNLSDGDNTDTHFDALDKHFNEEDKIDKLVSSYEARIKKEGSRGFLGVSERCNFREDGYVKVDMQYQGLDYDYKAPEAEKHDLKSLLAHYNVRKNIQEGFLSAKHTDLEVSLIDSLLKYQNVQLHYYHSSDIRKNYQKYYLLHCLNHILKTRNRVLSNNQKKKKIMEQIDKEQIDPSEADKPQFRDQGYTRPRVLILLPTRNAAWEVVNKLVNLSGIETVESKKRFREQFYDSFGRGNTPSELSYRKKPTDFREMFKGNSNDYFCLGVKLTRKSIRLYAKLDQSDIIVASPLGLKMIYEKSANSKGRKRGRKEDTEFLSSIEISVLDKCEGLLMQNWEHVTEILEKRLNAPAKNFEEFKVDFSRVRMWAINDQYKFVTQMLVFGKYGTPELNSTIMNSKMSSNLQSGAVIYKPSIGRGNCVIDNFKEKLARVGIIGRYTKLNQAFMRFDTNSIVSEPDKRFEYFKNVMLPQIINKASYDFGTLIYVPNYIDYLRLTNYLRNESSISFVSIDEYSSQSKVTRNRAKFADARNDARVMVMTERLHFYKRYSIKGVRNVIFYDIPTDPDFYSQILQFVVDEKIRVEVSVDGNDEEEEEEEEGEEEDGDEEEEEEEEPQDGNDYQVEMDLNLCMIRAMFSKFDLMRLEKVVGLRNAARLCNEDSEVNVFN</sequence>
<gene>
    <name evidence="13" type="ORF">BRETT_002655</name>
</gene>
<evidence type="ECO:0000259" key="11">
    <source>
        <dbReference type="Pfam" id="PF06862"/>
    </source>
</evidence>
<accession>A0A871REE8</accession>
<comment type="function">
    <text evidence="1">DEAD-box RNA helicase-like protein required for pre-18S rRNA processing, specifically at sites A0, A1, and A2.</text>
</comment>
<evidence type="ECO:0000256" key="5">
    <source>
        <dbReference type="ARBA" id="ARBA00022517"/>
    </source>
</evidence>
<feature type="region of interest" description="Disordered" evidence="10">
    <location>
        <begin position="1"/>
        <end position="192"/>
    </location>
</feature>
<feature type="compositionally biased region" description="Basic residues" evidence="10">
    <location>
        <begin position="31"/>
        <end position="48"/>
    </location>
</feature>
<dbReference type="GO" id="GO:0034511">
    <property type="term" value="F:U3 snoRNA binding"/>
    <property type="evidence" value="ECO:0007669"/>
    <property type="project" value="InterPro"/>
</dbReference>
<protein>
    <recommendedName>
        <fullName evidence="4">U3 small nucleolar RNA-associated protein 25</fullName>
    </recommendedName>
    <alternativeName>
        <fullName evidence="9">U three protein 25</fullName>
    </alternativeName>
</protein>